<dbReference type="AlphaFoldDB" id="A0A6C0K461"/>
<proteinExistence type="predicted"/>
<sequence>MSGIAKIYIQGDLKRGESEFYTLLPALLSAGFQKDDVICVPFMRHDELKSSSIFNIYDPFLPRGKLPLLNCKGTHLPLDDLIQICSFTTILQSAAELDLRDDAIIIVLDAKTIPRRDFHGRLKNLVGMTWDCISLAYYPNILKEDASYFADSEICEHDPTSPMSSRAIALRLSYVKKIVKTILPFREPLCHELIFQTLIHNTRAHYVFPPIFDSRLKI</sequence>
<accession>A0A6C0K461</accession>
<organism evidence="1">
    <name type="scientific">viral metagenome</name>
    <dbReference type="NCBI Taxonomy" id="1070528"/>
    <lineage>
        <taxon>unclassified sequences</taxon>
        <taxon>metagenomes</taxon>
        <taxon>organismal metagenomes</taxon>
    </lineage>
</organism>
<name>A0A6C0K461_9ZZZZ</name>
<evidence type="ECO:0000313" key="1">
    <source>
        <dbReference type="EMBL" id="QHU12832.1"/>
    </source>
</evidence>
<dbReference type="EMBL" id="MN740810">
    <property type="protein sequence ID" value="QHU12832.1"/>
    <property type="molecule type" value="Genomic_DNA"/>
</dbReference>
<reference evidence="1" key="1">
    <citation type="journal article" date="2020" name="Nature">
        <title>Giant virus diversity and host interactions through global metagenomics.</title>
        <authorList>
            <person name="Schulz F."/>
            <person name="Roux S."/>
            <person name="Paez-Espino D."/>
            <person name="Jungbluth S."/>
            <person name="Walsh D.A."/>
            <person name="Denef V.J."/>
            <person name="McMahon K.D."/>
            <person name="Konstantinidis K.T."/>
            <person name="Eloe-Fadrosh E.A."/>
            <person name="Kyrpides N.C."/>
            <person name="Woyke T."/>
        </authorList>
    </citation>
    <scope>NUCLEOTIDE SEQUENCE</scope>
    <source>
        <strain evidence="1">GVMAG-S-1101172-89</strain>
    </source>
</reference>
<protein>
    <submittedName>
        <fullName evidence="1">Uncharacterized protein</fullName>
    </submittedName>
</protein>